<organismHost>
    <name type="scientific">Loxodonta africana</name>
    <name type="common">African elephant</name>
    <dbReference type="NCBI Taxonomy" id="9785"/>
</organismHost>
<evidence type="ECO:0000313" key="1">
    <source>
        <dbReference type="EMBL" id="CRL86639.1"/>
    </source>
</evidence>
<proteinExistence type="predicted"/>
<organismHost>
    <name type="scientific">Apodemus sylvaticus</name>
    <name type="common">European woodmouse</name>
    <dbReference type="NCBI Taxonomy" id="10129"/>
</organismHost>
<gene>
    <name evidence="1" type="primary">gCPXV0099</name>
</gene>
<sequence>MENVFFFFTFTNVCSLTLDRIKWSTSFTNIFFPDFVITLGIKILSPIRSTLMDSIYMNENLKKSTTCRLSSPNLIYNMDIFGNLSSKERSIIEYNSSSNNVSSSISISKYLGMFNPYSLASLNILTGD</sequence>
<organismHost>
    <name type="scientific">Mus musculus</name>
    <name type="common">Mouse</name>
    <dbReference type="NCBI Taxonomy" id="10090"/>
</organismHost>
<reference evidence="1" key="1">
    <citation type="journal article" date="2015" name="J. Virol.">
        <title>Out of the reservoir: Phenotypic and genotypic characterization of a novel cowpox virus isolated from a common vole.</title>
        <authorList>
            <person name="Hoffmann D."/>
            <person name="Franke A."/>
            <person name="Jenckel M."/>
            <person name="Tamosiunaite A."/>
            <person name="Schluckebier J."/>
            <person name="Granzow H."/>
            <person name="Hoffmann B."/>
            <person name="Fischer S."/>
            <person name="Ulrich R.G."/>
            <person name="Hoper D."/>
            <person name="Goller K."/>
            <person name="Osterrieder N."/>
            <person name="Beer M."/>
        </authorList>
    </citation>
    <scope>NUCLEOTIDE SEQUENCE [LARGE SCALE GENOMIC DNA]</scope>
    <source>
        <strain evidence="1">RatPox09</strain>
    </source>
</reference>
<organismHost>
    <name type="scientific">Myodes glareolus</name>
    <name type="common">Bank vole</name>
    <name type="synonym">Clethrionomys glareolus</name>
    <dbReference type="NCBI Taxonomy" id="447135"/>
</organismHost>
<organismHost>
    <name type="scientific">Microtus agrestis</name>
    <name type="common">Short-tailed field vole</name>
    <dbReference type="NCBI Taxonomy" id="29092"/>
</organismHost>
<organism evidence="1">
    <name type="scientific">Cowpox virus</name>
    <name type="common">CPV</name>
    <dbReference type="NCBI Taxonomy" id="10243"/>
    <lineage>
        <taxon>Viruses</taxon>
        <taxon>Varidnaviria</taxon>
        <taxon>Bamfordvirae</taxon>
        <taxon>Nucleocytoviricota</taxon>
        <taxon>Pokkesviricetes</taxon>
        <taxon>Chitovirales</taxon>
        <taxon>Poxviridae</taxon>
        <taxon>Chordopoxvirinae</taxon>
        <taxon>Orthopoxvirus</taxon>
        <taxon>Orthopoxvirus cowpox</taxon>
    </lineage>
</organism>
<organismHost>
    <name type="scientific">Felis catus</name>
    <name type="common">Cat</name>
    <name type="synonym">Felis silvestris catus</name>
    <dbReference type="NCBI Taxonomy" id="9685"/>
</organismHost>
<dbReference type="Proteomes" id="UP000164362">
    <property type="component" value="Segment"/>
</dbReference>
<accession>A0A0K2YSM2</accession>
<organismHost>
    <name type="scientific">Homo sapiens</name>
    <name type="common">Human</name>
    <dbReference type="NCBI Taxonomy" id="9606"/>
</organismHost>
<name>A0A0K2YSM2_COWPX</name>
<protein>
    <submittedName>
        <fullName evidence="1">Uncharacterized protein</fullName>
    </submittedName>
</protein>
<dbReference type="EMBL" id="LN864565">
    <property type="protein sequence ID" value="CRL86639.1"/>
    <property type="molecule type" value="Genomic_DNA"/>
</dbReference>
<organismHost>
    <name type="scientific">Bos taurus</name>
    <name type="common">Bovine</name>
    <dbReference type="NCBI Taxonomy" id="9913"/>
</organismHost>
<reference evidence="1" key="2">
    <citation type="submission" date="2015-05" db="EMBL/GenBank/DDBJ databases">
        <title>Utilizing next-generation sequencing to resolve the backbone and inform taxonomy of the Core Goodeniaceae.</title>
        <authorList>
            <person name="Michener P.S."/>
            <person name="Gardner A.G."/>
            <person name="Jabaily R.S."/>
            <person name="Sessa E."/>
        </authorList>
    </citation>
    <scope>NUCLEOTIDE SEQUENCE</scope>
    <source>
        <strain evidence="1">RatPox09</strain>
    </source>
</reference>